<reference evidence="1" key="1">
    <citation type="submission" date="2022-07" db="EMBL/GenBank/DDBJ databases">
        <authorList>
            <person name="Trinca V."/>
            <person name="Uliana J.V.C."/>
            <person name="Torres T.T."/>
            <person name="Ward R.J."/>
            <person name="Monesi N."/>
        </authorList>
    </citation>
    <scope>NUCLEOTIDE SEQUENCE</scope>
    <source>
        <strain evidence="1">HSMRA1968</strain>
        <tissue evidence="1">Whole embryos</tissue>
    </source>
</reference>
<dbReference type="EMBL" id="WJQU01000001">
    <property type="protein sequence ID" value="KAJ6648606.1"/>
    <property type="molecule type" value="Genomic_DNA"/>
</dbReference>
<gene>
    <name evidence="1" type="ORF">Bhyg_03836</name>
</gene>
<dbReference type="OrthoDB" id="6588253at2759"/>
<proteinExistence type="predicted"/>
<dbReference type="AlphaFoldDB" id="A0A9Q0NFB4"/>
<evidence type="ECO:0000313" key="2">
    <source>
        <dbReference type="Proteomes" id="UP001151699"/>
    </source>
</evidence>
<name>A0A9Q0NFB4_9DIPT</name>
<comment type="caution">
    <text evidence="1">The sequence shown here is derived from an EMBL/GenBank/DDBJ whole genome shotgun (WGS) entry which is preliminary data.</text>
</comment>
<sequence length="869" mass="101305">MNFCEDFANIQSIFNYFNEFVKPLHKLQIRGGNEIYITEIADKLRRYLISKNYTTTDNEVQHQLYATELRKITFYLILNTEATFKYNLSEDYNVVHILGTIPPISKMLLLSLIWELHLNEYFYECVAYAPIWFSLQFVDVAVDSLKFADPYQVLDCVEKLVCAIYLNITRSDYRTMGVVDKKIILGKYFDHTMDFLRHFFTPDSEKFSNFSKFKYSLYTGHVLHHNLTMIMKCFVLYKTKPELDVDKKLLIYSLMSEKDKIVDNHNQVYSEPVNDTLHKINTALLNSLQTNVMMVNIDTFLNWVEEDIDEDRTLQSVVGEAAYEVSNLIQLNECFKHDVLAQLQSLVIKPLTVEERAKKSTIGEILNKVDNMSSENETRSIWITELISRGVLVFENDECMETLEQNVTHFSVENVLEILNYIKTAEEVEENVKLLIVNSIKHLSQKEIEKIVQQVAVMQLETNRTIELDNFDQSLIEVFNKSAQMLYSKFSFRVMVQNPISFYKAIFNRAIHNEQEASDLTKFIAATKDISLGFMEHELKNLLEVEFDGHDVKVRSAIPKFMGQLFFTDLIPKPQFIQTWLYKPLTKALSEKNYVKIVCLLKTLLIISHKFDFEKLCPPVLAMCAQVLDSCRWDIIKYTEELEDIVTTSIEVIGEAIKKFLPKGTDADKKWILTKTSTFKPMTRYYFHKLSLNIPDKPMKFDQFIFGANFENLSRQEKTGILCETFIRCTRKEAEWLAKNERLHPYFKDVMLVVFEIVKKTDNPNSLNCVMFCMQSYIKVVLDSIASCATTTSEKINLICHQFQVFTSMQTLRIYDQLLLNAYPMILSLVERFRDDIVTSQSKFRSSIESLADCEAKTLLLTQFGTFFE</sequence>
<evidence type="ECO:0000313" key="1">
    <source>
        <dbReference type="EMBL" id="KAJ6648606.1"/>
    </source>
</evidence>
<accession>A0A9Q0NFB4</accession>
<organism evidence="1 2">
    <name type="scientific">Pseudolycoriella hygida</name>
    <dbReference type="NCBI Taxonomy" id="35572"/>
    <lineage>
        <taxon>Eukaryota</taxon>
        <taxon>Metazoa</taxon>
        <taxon>Ecdysozoa</taxon>
        <taxon>Arthropoda</taxon>
        <taxon>Hexapoda</taxon>
        <taxon>Insecta</taxon>
        <taxon>Pterygota</taxon>
        <taxon>Neoptera</taxon>
        <taxon>Endopterygota</taxon>
        <taxon>Diptera</taxon>
        <taxon>Nematocera</taxon>
        <taxon>Sciaroidea</taxon>
        <taxon>Sciaridae</taxon>
        <taxon>Pseudolycoriella</taxon>
    </lineage>
</organism>
<dbReference type="Proteomes" id="UP001151699">
    <property type="component" value="Chromosome A"/>
</dbReference>
<protein>
    <submittedName>
        <fullName evidence="1">Uncharacterized protein</fullName>
    </submittedName>
</protein>
<keyword evidence="2" id="KW-1185">Reference proteome</keyword>